<protein>
    <submittedName>
        <fullName evidence="1">Uncharacterized protein</fullName>
    </submittedName>
</protein>
<accession>A0A151PDL7</accession>
<dbReference type="EMBL" id="AKHW03000474">
    <property type="protein sequence ID" value="KYO47207.1"/>
    <property type="molecule type" value="Genomic_DNA"/>
</dbReference>
<name>A0A151PDL7_ALLMI</name>
<organism evidence="1 2">
    <name type="scientific">Alligator mississippiensis</name>
    <name type="common">American alligator</name>
    <dbReference type="NCBI Taxonomy" id="8496"/>
    <lineage>
        <taxon>Eukaryota</taxon>
        <taxon>Metazoa</taxon>
        <taxon>Chordata</taxon>
        <taxon>Craniata</taxon>
        <taxon>Vertebrata</taxon>
        <taxon>Euteleostomi</taxon>
        <taxon>Archelosauria</taxon>
        <taxon>Archosauria</taxon>
        <taxon>Crocodylia</taxon>
        <taxon>Alligatoridae</taxon>
        <taxon>Alligatorinae</taxon>
        <taxon>Alligator</taxon>
    </lineage>
</organism>
<dbReference type="AlphaFoldDB" id="A0A151PDL7"/>
<sequence>MRQRASRATGVLEGGRPGRAIALSTRPLSSRSYGAWGQTIKGDAHTTAMACPCQGSLKHATEQDLGPRPILTAHEWWIWLREK</sequence>
<keyword evidence="2" id="KW-1185">Reference proteome</keyword>
<evidence type="ECO:0000313" key="2">
    <source>
        <dbReference type="Proteomes" id="UP000050525"/>
    </source>
</evidence>
<comment type="caution">
    <text evidence="1">The sequence shown here is derived from an EMBL/GenBank/DDBJ whole genome shotgun (WGS) entry which is preliminary data.</text>
</comment>
<proteinExistence type="predicted"/>
<reference evidence="1 2" key="1">
    <citation type="journal article" date="2012" name="Genome Biol.">
        <title>Sequencing three crocodilian genomes to illuminate the evolution of archosaurs and amniotes.</title>
        <authorList>
            <person name="St John J.A."/>
            <person name="Braun E.L."/>
            <person name="Isberg S.R."/>
            <person name="Miles L.G."/>
            <person name="Chong A.Y."/>
            <person name="Gongora J."/>
            <person name="Dalzell P."/>
            <person name="Moran C."/>
            <person name="Bed'hom B."/>
            <person name="Abzhanov A."/>
            <person name="Burgess S.C."/>
            <person name="Cooksey A.M."/>
            <person name="Castoe T.A."/>
            <person name="Crawford N.G."/>
            <person name="Densmore L.D."/>
            <person name="Drew J.C."/>
            <person name="Edwards S.V."/>
            <person name="Faircloth B.C."/>
            <person name="Fujita M.K."/>
            <person name="Greenwold M.J."/>
            <person name="Hoffmann F.G."/>
            <person name="Howard J.M."/>
            <person name="Iguchi T."/>
            <person name="Janes D.E."/>
            <person name="Khan S.Y."/>
            <person name="Kohno S."/>
            <person name="de Koning A.J."/>
            <person name="Lance S.L."/>
            <person name="McCarthy F.M."/>
            <person name="McCormack J.E."/>
            <person name="Merchant M.E."/>
            <person name="Peterson D.G."/>
            <person name="Pollock D.D."/>
            <person name="Pourmand N."/>
            <person name="Raney B.J."/>
            <person name="Roessler K.A."/>
            <person name="Sanford J.R."/>
            <person name="Sawyer R.H."/>
            <person name="Schmidt C.J."/>
            <person name="Triplett E.W."/>
            <person name="Tuberville T.D."/>
            <person name="Venegas-Anaya M."/>
            <person name="Howard J.T."/>
            <person name="Jarvis E.D."/>
            <person name="Guillette L.J.Jr."/>
            <person name="Glenn T.C."/>
            <person name="Green R.E."/>
            <person name="Ray D.A."/>
        </authorList>
    </citation>
    <scope>NUCLEOTIDE SEQUENCE [LARGE SCALE GENOMIC DNA]</scope>
    <source>
        <strain evidence="1">KSC_2009_1</strain>
    </source>
</reference>
<gene>
    <name evidence="1" type="ORF">Y1Q_0019930</name>
</gene>
<dbReference type="Proteomes" id="UP000050525">
    <property type="component" value="Unassembled WGS sequence"/>
</dbReference>
<evidence type="ECO:0000313" key="1">
    <source>
        <dbReference type="EMBL" id="KYO47207.1"/>
    </source>
</evidence>